<keyword evidence="1" id="KW-1133">Transmembrane helix</keyword>
<evidence type="ECO:0000313" key="2">
    <source>
        <dbReference type="EMBL" id="CAA9428766.1"/>
    </source>
</evidence>
<organism evidence="2">
    <name type="scientific">uncultured Rubrobacteraceae bacterium</name>
    <dbReference type="NCBI Taxonomy" id="349277"/>
    <lineage>
        <taxon>Bacteria</taxon>
        <taxon>Bacillati</taxon>
        <taxon>Actinomycetota</taxon>
        <taxon>Rubrobacteria</taxon>
        <taxon>Rubrobacterales</taxon>
        <taxon>Rubrobacteraceae</taxon>
        <taxon>environmental samples</taxon>
    </lineage>
</organism>
<accession>A0A6J4Q2U2</accession>
<keyword evidence="1" id="KW-0812">Transmembrane</keyword>
<dbReference type="PANTHER" id="PTHR38436">
    <property type="entry name" value="POLYKETIDE CYCLASE SNOAL-LIKE DOMAIN"/>
    <property type="match status" value="1"/>
</dbReference>
<dbReference type="EMBL" id="CADCUV010000145">
    <property type="protein sequence ID" value="CAA9428766.1"/>
    <property type="molecule type" value="Genomic_DNA"/>
</dbReference>
<keyword evidence="1" id="KW-0472">Membrane</keyword>
<dbReference type="InterPro" id="IPR032710">
    <property type="entry name" value="NTF2-like_dom_sf"/>
</dbReference>
<dbReference type="PANTHER" id="PTHR38436:SF1">
    <property type="entry name" value="ESTER CYCLASE"/>
    <property type="match status" value="1"/>
</dbReference>
<dbReference type="Gene3D" id="3.10.450.50">
    <property type="match status" value="1"/>
</dbReference>
<name>A0A6J4Q2U2_9ACTN</name>
<evidence type="ECO:0000256" key="1">
    <source>
        <dbReference type="SAM" id="Phobius"/>
    </source>
</evidence>
<dbReference type="AlphaFoldDB" id="A0A6J4Q2U2"/>
<dbReference type="GO" id="GO:0030638">
    <property type="term" value="P:polyketide metabolic process"/>
    <property type="evidence" value="ECO:0007669"/>
    <property type="project" value="InterPro"/>
</dbReference>
<dbReference type="Pfam" id="PF07366">
    <property type="entry name" value="SnoaL"/>
    <property type="match status" value="1"/>
</dbReference>
<feature type="transmembrane region" description="Helical" evidence="1">
    <location>
        <begin position="142"/>
        <end position="163"/>
    </location>
</feature>
<feature type="transmembrane region" description="Helical" evidence="1">
    <location>
        <begin position="170"/>
        <end position="191"/>
    </location>
</feature>
<feature type="transmembrane region" description="Helical" evidence="1">
    <location>
        <begin position="69"/>
        <end position="90"/>
    </location>
</feature>
<feature type="transmembrane region" description="Helical" evidence="1">
    <location>
        <begin position="26"/>
        <end position="49"/>
    </location>
</feature>
<proteinExistence type="predicted"/>
<feature type="transmembrane region" description="Helical" evidence="1">
    <location>
        <begin position="211"/>
        <end position="234"/>
    </location>
</feature>
<sequence length="390" mass="42074">MGSTGSTFVGGVAPVGSRAALLRGPLFWGSVAAFSGTVVGLFGTVWQAILGDSFYLDPAAQLLAQVPGFVGEALVMSSSPGAVYLAWNALRKTGRRLASLGLALLALLLLAEAVGVAASIYWSTGDRWQGYAAFPYPGLEAAAYFAIVFAPPLVLLPFATLAFAARERRLGGLLSLLFVLSLPFGTLRFWLFPREPTVMIEPTTELVASVLGWNPSGVSLLEAPLWVLLGAMFLRRARFGALGEAFRVREKENLEAARRLYGEGLGRGDASVVDELVSEDFRDLKRGSRGRLGMERVFSALWRSYPDLAVSIEDQRAEDDLVRTRLVLSGTDRGGVLWYPPTGRHATFAAEFMDRFSKGRLIEHSGEADTGDLLRQLGLPETHAPSPPDA</sequence>
<dbReference type="InterPro" id="IPR009959">
    <property type="entry name" value="Cyclase_SnoaL-like"/>
</dbReference>
<feature type="transmembrane region" description="Helical" evidence="1">
    <location>
        <begin position="102"/>
        <end position="122"/>
    </location>
</feature>
<gene>
    <name evidence="2" type="ORF">AVDCRST_MAG22-3106</name>
</gene>
<dbReference type="SUPFAM" id="SSF54427">
    <property type="entry name" value="NTF2-like"/>
    <property type="match status" value="1"/>
</dbReference>
<protein>
    <submittedName>
        <fullName evidence="2">Uncharacterized protein</fullName>
    </submittedName>
</protein>
<reference evidence="2" key="1">
    <citation type="submission" date="2020-02" db="EMBL/GenBank/DDBJ databases">
        <authorList>
            <person name="Meier V. D."/>
        </authorList>
    </citation>
    <scope>NUCLEOTIDE SEQUENCE</scope>
    <source>
        <strain evidence="2">AVDCRST_MAG22</strain>
    </source>
</reference>